<reference evidence="2 3" key="1">
    <citation type="submission" date="2020-01" db="EMBL/GenBank/DDBJ databases">
        <title>Draft genome sequence of Aspergillus udagawae IFM 46972.</title>
        <authorList>
            <person name="Takahashi H."/>
            <person name="Yaguchi T."/>
        </authorList>
    </citation>
    <scope>NUCLEOTIDE SEQUENCE [LARGE SCALE GENOMIC DNA]</scope>
    <source>
        <strain evidence="2 3">IFM 46972</strain>
    </source>
</reference>
<sequence>MPWVPEEEELLGLPWSDVIRLFSEQYPGRTQGSIKVYWSTNLSKRSPLNFCPRSLPSVSSSNESWQLLQPANEQNGIPIDPVILTNNGPWDAEDERQHIHADGDAVISESIYSLLLNNHSRAQVSADDNNPEAHIRASNNPPEVPNSAQLSKPCKRKLQ</sequence>
<gene>
    <name evidence="2" type="ORF">IFM46972_10964</name>
</gene>
<evidence type="ECO:0000256" key="1">
    <source>
        <dbReference type="SAM" id="MobiDB-lite"/>
    </source>
</evidence>
<dbReference type="AlphaFoldDB" id="A0A8H3SEE0"/>
<feature type="compositionally biased region" description="Polar residues" evidence="1">
    <location>
        <begin position="137"/>
        <end position="150"/>
    </location>
</feature>
<proteinExistence type="predicted"/>
<accession>A0A8H3SEE0</accession>
<evidence type="ECO:0000313" key="2">
    <source>
        <dbReference type="EMBL" id="GFF57983.1"/>
    </source>
</evidence>
<organism evidence="2 3">
    <name type="scientific">Aspergillus udagawae</name>
    <dbReference type="NCBI Taxonomy" id="91492"/>
    <lineage>
        <taxon>Eukaryota</taxon>
        <taxon>Fungi</taxon>
        <taxon>Dikarya</taxon>
        <taxon>Ascomycota</taxon>
        <taxon>Pezizomycotina</taxon>
        <taxon>Eurotiomycetes</taxon>
        <taxon>Eurotiomycetidae</taxon>
        <taxon>Eurotiales</taxon>
        <taxon>Aspergillaceae</taxon>
        <taxon>Aspergillus</taxon>
        <taxon>Aspergillus subgen. Fumigati</taxon>
    </lineage>
</organism>
<dbReference type="Proteomes" id="UP000465221">
    <property type="component" value="Unassembled WGS sequence"/>
</dbReference>
<feature type="region of interest" description="Disordered" evidence="1">
    <location>
        <begin position="124"/>
        <end position="159"/>
    </location>
</feature>
<evidence type="ECO:0000313" key="3">
    <source>
        <dbReference type="Proteomes" id="UP000465221"/>
    </source>
</evidence>
<evidence type="ECO:0008006" key="4">
    <source>
        <dbReference type="Google" id="ProtNLM"/>
    </source>
</evidence>
<name>A0A8H3SEE0_9EURO</name>
<comment type="caution">
    <text evidence="2">The sequence shown here is derived from an EMBL/GenBank/DDBJ whole genome shotgun (WGS) entry which is preliminary data.</text>
</comment>
<protein>
    <recommendedName>
        <fullName evidence="4">Myb-like domain-containing protein</fullName>
    </recommendedName>
</protein>
<dbReference type="EMBL" id="BLKC01000163">
    <property type="protein sequence ID" value="GFF57983.1"/>
    <property type="molecule type" value="Genomic_DNA"/>
</dbReference>